<comment type="caution">
    <text evidence="11">The sequence shown here is derived from an EMBL/GenBank/DDBJ whole genome shotgun (WGS) entry which is preliminary data.</text>
</comment>
<dbReference type="Proteomes" id="UP001294412">
    <property type="component" value="Unassembled WGS sequence"/>
</dbReference>
<keyword evidence="7 9" id="KW-0472">Membrane</keyword>
<sequence>MTKILNGVEHLAGWLTSVMFLAMTGLVCVQVFYRYVLNVPLTGSEEAARALMVLLVMIGSAIAVRNGTHMAISYFVDLSPRPVQILCSTVYFFCIFAVALLLSIKGFELADRTMFQRTPALQIPKGYLIAAFPISGMLMTIFGLEQLVRALRGGIAVSGREHPLD</sequence>
<dbReference type="Pfam" id="PF04290">
    <property type="entry name" value="DctQ"/>
    <property type="match status" value="1"/>
</dbReference>
<evidence type="ECO:0000256" key="3">
    <source>
        <dbReference type="ARBA" id="ARBA00022475"/>
    </source>
</evidence>
<evidence type="ECO:0000256" key="2">
    <source>
        <dbReference type="ARBA" id="ARBA00022448"/>
    </source>
</evidence>
<evidence type="ECO:0000313" key="11">
    <source>
        <dbReference type="EMBL" id="MDY8108713.1"/>
    </source>
</evidence>
<feature type="domain" description="Tripartite ATP-independent periplasmic transporters DctQ component" evidence="10">
    <location>
        <begin position="23"/>
        <end position="152"/>
    </location>
</feature>
<comment type="subcellular location">
    <subcellularLocation>
        <location evidence="1 9">Cell inner membrane</location>
        <topology evidence="1 9">Multi-pass membrane protein</topology>
    </subcellularLocation>
</comment>
<evidence type="ECO:0000256" key="4">
    <source>
        <dbReference type="ARBA" id="ARBA00022519"/>
    </source>
</evidence>
<dbReference type="InterPro" id="IPR055348">
    <property type="entry name" value="DctQ"/>
</dbReference>
<keyword evidence="4 9" id="KW-0997">Cell inner membrane</keyword>
<feature type="transmembrane region" description="Helical" evidence="9">
    <location>
        <begin position="47"/>
        <end position="64"/>
    </location>
</feature>
<keyword evidence="5 9" id="KW-0812">Transmembrane</keyword>
<dbReference type="PANTHER" id="PTHR35011">
    <property type="entry name" value="2,3-DIKETO-L-GULONATE TRAP TRANSPORTER SMALL PERMEASE PROTEIN YIAM"/>
    <property type="match status" value="1"/>
</dbReference>
<name>A0ABU5I1S3_9HYPH</name>
<feature type="transmembrane region" description="Helical" evidence="9">
    <location>
        <begin position="12"/>
        <end position="35"/>
    </location>
</feature>
<dbReference type="PANTHER" id="PTHR35011:SF2">
    <property type="entry name" value="2,3-DIKETO-L-GULONATE TRAP TRANSPORTER SMALL PERMEASE PROTEIN YIAM"/>
    <property type="match status" value="1"/>
</dbReference>
<evidence type="ECO:0000313" key="12">
    <source>
        <dbReference type="Proteomes" id="UP001294412"/>
    </source>
</evidence>
<comment type="subunit">
    <text evidence="9">The complex comprises the extracytoplasmic solute receptor protein and the two transmembrane proteins.</text>
</comment>
<evidence type="ECO:0000256" key="1">
    <source>
        <dbReference type="ARBA" id="ARBA00004429"/>
    </source>
</evidence>
<evidence type="ECO:0000256" key="9">
    <source>
        <dbReference type="RuleBase" id="RU369079"/>
    </source>
</evidence>
<organism evidence="11 12">
    <name type="scientific">Fulvimarina uroteuthidis</name>
    <dbReference type="NCBI Taxonomy" id="3098149"/>
    <lineage>
        <taxon>Bacteria</taxon>
        <taxon>Pseudomonadati</taxon>
        <taxon>Pseudomonadota</taxon>
        <taxon>Alphaproteobacteria</taxon>
        <taxon>Hyphomicrobiales</taxon>
        <taxon>Aurantimonadaceae</taxon>
        <taxon>Fulvimarina</taxon>
    </lineage>
</organism>
<evidence type="ECO:0000256" key="6">
    <source>
        <dbReference type="ARBA" id="ARBA00022989"/>
    </source>
</evidence>
<keyword evidence="3" id="KW-1003">Cell membrane</keyword>
<proteinExistence type="inferred from homology"/>
<dbReference type="EMBL" id="JAXLPB010000002">
    <property type="protein sequence ID" value="MDY8108713.1"/>
    <property type="molecule type" value="Genomic_DNA"/>
</dbReference>
<accession>A0ABU5I1S3</accession>
<keyword evidence="12" id="KW-1185">Reference proteome</keyword>
<feature type="transmembrane region" description="Helical" evidence="9">
    <location>
        <begin position="85"/>
        <end position="107"/>
    </location>
</feature>
<keyword evidence="6 9" id="KW-1133">Transmembrane helix</keyword>
<dbReference type="RefSeq" id="WP_322186186.1">
    <property type="nucleotide sequence ID" value="NZ_JAXLPB010000002.1"/>
</dbReference>
<gene>
    <name evidence="11" type="ORF">U0C82_06070</name>
</gene>
<protein>
    <recommendedName>
        <fullName evidence="9">TRAP transporter small permease protein</fullName>
    </recommendedName>
</protein>
<feature type="transmembrane region" description="Helical" evidence="9">
    <location>
        <begin position="127"/>
        <end position="144"/>
    </location>
</feature>
<keyword evidence="2 9" id="KW-0813">Transport</keyword>
<comment type="similarity">
    <text evidence="8 9">Belongs to the TRAP transporter small permease family.</text>
</comment>
<evidence type="ECO:0000259" key="10">
    <source>
        <dbReference type="Pfam" id="PF04290"/>
    </source>
</evidence>
<dbReference type="InterPro" id="IPR007387">
    <property type="entry name" value="TRAP_DctQ"/>
</dbReference>
<comment type="function">
    <text evidence="9">Part of the tripartite ATP-independent periplasmic (TRAP) transport system.</text>
</comment>
<evidence type="ECO:0000256" key="7">
    <source>
        <dbReference type="ARBA" id="ARBA00023136"/>
    </source>
</evidence>
<evidence type="ECO:0000256" key="5">
    <source>
        <dbReference type="ARBA" id="ARBA00022692"/>
    </source>
</evidence>
<reference evidence="11 12" key="1">
    <citation type="submission" date="2023-12" db="EMBL/GenBank/DDBJ databases">
        <title>Description of Novel Strain Fulvimarina sp. 2208YS6-2-32 isolated from Uroteuthis (Photololigo) edulis.</title>
        <authorList>
            <person name="Park J.-S."/>
        </authorList>
    </citation>
    <scope>NUCLEOTIDE SEQUENCE [LARGE SCALE GENOMIC DNA]</scope>
    <source>
        <strain evidence="11 12">2208YS6-2-32</strain>
    </source>
</reference>
<evidence type="ECO:0000256" key="8">
    <source>
        <dbReference type="ARBA" id="ARBA00038436"/>
    </source>
</evidence>